<proteinExistence type="predicted"/>
<dbReference type="InterPro" id="IPR013761">
    <property type="entry name" value="SAM/pointed_sf"/>
</dbReference>
<reference evidence="3 4" key="1">
    <citation type="submission" date="2014-06" db="EMBL/GenBank/DDBJ databases">
        <authorList>
            <person name="Swart Estienne"/>
        </authorList>
    </citation>
    <scope>NUCLEOTIDE SEQUENCE [LARGE SCALE GENOMIC DNA]</scope>
    <source>
        <strain evidence="3 4">130c</strain>
    </source>
</reference>
<name>A0A078A437_STYLE</name>
<dbReference type="Proteomes" id="UP000039865">
    <property type="component" value="Unassembled WGS sequence"/>
</dbReference>
<dbReference type="SUPFAM" id="SSF47769">
    <property type="entry name" value="SAM/Pointed domain"/>
    <property type="match status" value="1"/>
</dbReference>
<evidence type="ECO:0000313" key="4">
    <source>
        <dbReference type="Proteomes" id="UP000039865"/>
    </source>
</evidence>
<dbReference type="PROSITE" id="PS50105">
    <property type="entry name" value="SAM_DOMAIN"/>
    <property type="match status" value="1"/>
</dbReference>
<feature type="region of interest" description="Disordered" evidence="1">
    <location>
        <begin position="416"/>
        <end position="438"/>
    </location>
</feature>
<evidence type="ECO:0000259" key="2">
    <source>
        <dbReference type="PROSITE" id="PS50105"/>
    </source>
</evidence>
<dbReference type="Gene3D" id="1.10.150.50">
    <property type="entry name" value="Transcription Factor, Ets-1"/>
    <property type="match status" value="1"/>
</dbReference>
<gene>
    <name evidence="3" type="primary">Contig7418.g7931</name>
    <name evidence="3" type="ORF">STYLEM_5600</name>
</gene>
<feature type="region of interest" description="Disordered" evidence="1">
    <location>
        <begin position="78"/>
        <end position="103"/>
    </location>
</feature>
<protein>
    <submittedName>
        <fullName evidence="3">Sam domain containing protein</fullName>
    </submittedName>
</protein>
<keyword evidence="4" id="KW-1185">Reference proteome</keyword>
<organism evidence="3 4">
    <name type="scientific">Stylonychia lemnae</name>
    <name type="common">Ciliate</name>
    <dbReference type="NCBI Taxonomy" id="5949"/>
    <lineage>
        <taxon>Eukaryota</taxon>
        <taxon>Sar</taxon>
        <taxon>Alveolata</taxon>
        <taxon>Ciliophora</taxon>
        <taxon>Intramacronucleata</taxon>
        <taxon>Spirotrichea</taxon>
        <taxon>Stichotrichia</taxon>
        <taxon>Sporadotrichida</taxon>
        <taxon>Oxytrichidae</taxon>
        <taxon>Stylonychinae</taxon>
        <taxon>Stylonychia</taxon>
    </lineage>
</organism>
<dbReference type="AlphaFoldDB" id="A0A078A437"/>
<evidence type="ECO:0000256" key="1">
    <source>
        <dbReference type="SAM" id="MobiDB-lite"/>
    </source>
</evidence>
<dbReference type="OrthoDB" id="313550at2759"/>
<feature type="domain" description="SAM" evidence="2">
    <location>
        <begin position="134"/>
        <end position="197"/>
    </location>
</feature>
<feature type="region of interest" description="Disordered" evidence="1">
    <location>
        <begin position="288"/>
        <end position="319"/>
    </location>
</feature>
<dbReference type="InParanoid" id="A0A078A437"/>
<evidence type="ECO:0000313" key="3">
    <source>
        <dbReference type="EMBL" id="CDW76639.1"/>
    </source>
</evidence>
<feature type="compositionally biased region" description="Basic and acidic residues" evidence="1">
    <location>
        <begin position="224"/>
        <end position="237"/>
    </location>
</feature>
<feature type="compositionally biased region" description="Low complexity" evidence="1">
    <location>
        <begin position="254"/>
        <end position="269"/>
    </location>
</feature>
<dbReference type="Pfam" id="PF00536">
    <property type="entry name" value="SAM_1"/>
    <property type="match status" value="1"/>
</dbReference>
<dbReference type="InterPro" id="IPR001660">
    <property type="entry name" value="SAM"/>
</dbReference>
<feature type="compositionally biased region" description="Acidic residues" evidence="1">
    <location>
        <begin position="422"/>
        <end position="438"/>
    </location>
</feature>
<feature type="region of interest" description="Disordered" evidence="1">
    <location>
        <begin position="196"/>
        <end position="269"/>
    </location>
</feature>
<dbReference type="EMBL" id="CCKQ01005418">
    <property type="protein sequence ID" value="CDW76639.1"/>
    <property type="molecule type" value="Genomic_DNA"/>
</dbReference>
<feature type="compositionally biased region" description="Polar residues" evidence="1">
    <location>
        <begin position="78"/>
        <end position="98"/>
    </location>
</feature>
<feature type="compositionally biased region" description="Basic and acidic residues" evidence="1">
    <location>
        <begin position="296"/>
        <end position="314"/>
    </location>
</feature>
<dbReference type="OMA" id="YIVQCAN"/>
<dbReference type="SMART" id="SM00454">
    <property type="entry name" value="SAM"/>
    <property type="match status" value="1"/>
</dbReference>
<sequence length="438" mass="49701">MLEEETKKMEEKLELVKKMMELEKEKRTQVKKNKEGTVWRSATTQKQISGYSQMVVQQHRTNQPNLPPTTMIMGKENFQSSKGLNGSRLGSGQSQRVSGGTGNQMTVNANTNNTAADNLNKAINKQNPTQSNAGQYPEIESFLNEVQLPKYKDQFIENGIEDLEIILELDEKHLEQMNIPLGHKLKIMKRIKDLRKDRGMSVPESRQGQRQKVDGGIQANPADNVHKEVRPHQRQDLEALPEPDYSNLHTQKQGSTNTASNGSSLLNGNYNEQESHKQFLEALNAWRSAGPTNQSKPDKTVDGAQQEKEIKPDLSIRTSSAQQAVRKESCWNCYKLFPAEQSLMDQATKRHFCSQGCYDKNMQANQIPCQYEECSKRFVKVVGTFVHGKWFCSEACAELDPETQRLRDMLENGIEFNNDKVEGEDDGEDYADDNDIDL</sequence>
<accession>A0A078A437</accession>